<keyword evidence="1" id="KW-0732">Signal</keyword>
<feature type="signal peptide" evidence="1">
    <location>
        <begin position="1"/>
        <end position="22"/>
    </location>
</feature>
<dbReference type="RefSeq" id="WP_122030578.1">
    <property type="nucleotide sequence ID" value="NZ_LS483254.1"/>
</dbReference>
<dbReference type="Proteomes" id="UP000249818">
    <property type="component" value="Chromosome BARAN1"/>
</dbReference>
<evidence type="ECO:0000313" key="2">
    <source>
        <dbReference type="EMBL" id="SQD92347.1"/>
    </source>
</evidence>
<name>A0A2X3K511_9BACT</name>
<dbReference type="EMBL" id="LS483254">
    <property type="protein sequence ID" value="SQD92347.1"/>
    <property type="molecule type" value="Genomic_DNA"/>
</dbReference>
<accession>A0A2X3K511</accession>
<dbReference type="KEGG" id="bana:BARAN1_0322"/>
<reference evidence="3" key="1">
    <citation type="submission" date="2018-05" db="EMBL/GenBank/DDBJ databases">
        <authorList>
            <person name="Hao L."/>
        </authorList>
    </citation>
    <scope>NUCLEOTIDE SEQUENCE [LARGE SCALE GENOMIC DNA]</scope>
</reference>
<feature type="chain" id="PRO_5015970831" evidence="1">
    <location>
        <begin position="23"/>
        <end position="148"/>
    </location>
</feature>
<evidence type="ECO:0000313" key="3">
    <source>
        <dbReference type="Proteomes" id="UP000249818"/>
    </source>
</evidence>
<sequence>MTRQKKIVLTGVLALVAGLATAFVVLGQTTDVQTADATATRPDLWAKVAANLGITKDALRAAFDQAEIEMIDAALAAGTITEDQAREMKARIETRRALDAVLDQAVADGKITEEQLDLLGGCAGLGRAREGGFTSHGRGGGGPGLMGR</sequence>
<evidence type="ECO:0000256" key="1">
    <source>
        <dbReference type="SAM" id="SignalP"/>
    </source>
</evidence>
<gene>
    <name evidence="2" type="ORF">BARAN1_0322</name>
</gene>
<organism evidence="2 3">
    <name type="scientific">Candidatus Bipolaricaulis anaerobius</name>
    <dbReference type="NCBI Taxonomy" id="2026885"/>
    <lineage>
        <taxon>Bacteria</taxon>
        <taxon>Candidatus Bipolaricaulota</taxon>
        <taxon>Candidatus Bipolaricaulia</taxon>
        <taxon>Candidatus Bipolaricaulales</taxon>
        <taxon>Candidatus Bipolaricaulaceae</taxon>
        <taxon>Candidatus Bipolaricaulis</taxon>
    </lineage>
</organism>
<proteinExistence type="predicted"/>
<dbReference type="AlphaFoldDB" id="A0A2X3K511"/>
<keyword evidence="3" id="KW-1185">Reference proteome</keyword>
<protein>
    <submittedName>
        <fullName evidence="2">Uncharacterized protein</fullName>
    </submittedName>
</protein>